<dbReference type="RefSeq" id="WP_157481022.1">
    <property type="nucleotide sequence ID" value="NZ_JAZDQD010000004.1"/>
</dbReference>
<name>A0A6N8HA99_9FLAO</name>
<evidence type="ECO:0000313" key="2">
    <source>
        <dbReference type="EMBL" id="MUV02086.1"/>
    </source>
</evidence>
<keyword evidence="1" id="KW-0732">Signal</keyword>
<evidence type="ECO:0008006" key="4">
    <source>
        <dbReference type="Google" id="ProtNLM"/>
    </source>
</evidence>
<protein>
    <recommendedName>
        <fullName evidence="4">DUF4861 domain-containing protein</fullName>
    </recommendedName>
</protein>
<feature type="signal peptide" evidence="1">
    <location>
        <begin position="1"/>
        <end position="18"/>
    </location>
</feature>
<evidence type="ECO:0000313" key="3">
    <source>
        <dbReference type="Proteomes" id="UP000433945"/>
    </source>
</evidence>
<dbReference type="EMBL" id="WOWP01000001">
    <property type="protein sequence ID" value="MUV02086.1"/>
    <property type="molecule type" value="Genomic_DNA"/>
</dbReference>
<proteinExistence type="predicted"/>
<dbReference type="OrthoDB" id="1339132at2"/>
<reference evidence="2 3" key="1">
    <citation type="submission" date="2019-12" db="EMBL/GenBank/DDBJ databases">
        <authorList>
            <person name="Sun J.-Q."/>
        </authorList>
    </citation>
    <scope>NUCLEOTIDE SEQUENCE [LARGE SCALE GENOMIC DNA]</scope>
    <source>
        <strain evidence="2 3">JCM 17928</strain>
    </source>
</reference>
<comment type="caution">
    <text evidence="2">The sequence shown here is derived from an EMBL/GenBank/DDBJ whole genome shotgun (WGS) entry which is preliminary data.</text>
</comment>
<accession>A0A6N8HA99</accession>
<gene>
    <name evidence="2" type="ORF">GN157_00040</name>
</gene>
<feature type="chain" id="PRO_5026727197" description="DUF4861 domain-containing protein" evidence="1">
    <location>
        <begin position="19"/>
        <end position="279"/>
    </location>
</feature>
<dbReference type="Proteomes" id="UP000433945">
    <property type="component" value="Unassembled WGS sequence"/>
</dbReference>
<sequence length="279" mass="32378">MKQFTLALVLLFSVLAIAQEEKKPEIFPFKRPELLVGKTVKIRPLTDEEIKVQKGYHNFYKDKYNIHTYHEIGFETSDPKSLENRVFKVVSSDPNYTVKLTLEAEDGEVIYYRLLKGYPDYYYFEVEGGLDFPNDFYCDYFEYGYDKGNKNILKWAAFYNIEVHLGTGAMTGQELAVGLSFEMKSPADYGLTIIFDNGEKIELPQEPLIYREKDGKKHAHLELEKESDKKLFSEHRITTVIFGKEKSQWGSDFTPHEGERARGIIKCGLDTIEERMAQN</sequence>
<dbReference type="AlphaFoldDB" id="A0A6N8HA99"/>
<evidence type="ECO:0000256" key="1">
    <source>
        <dbReference type="SAM" id="SignalP"/>
    </source>
</evidence>
<organism evidence="2 3">
    <name type="scientific">Flavobacterium rakeshii</name>
    <dbReference type="NCBI Taxonomy" id="1038845"/>
    <lineage>
        <taxon>Bacteria</taxon>
        <taxon>Pseudomonadati</taxon>
        <taxon>Bacteroidota</taxon>
        <taxon>Flavobacteriia</taxon>
        <taxon>Flavobacteriales</taxon>
        <taxon>Flavobacteriaceae</taxon>
        <taxon>Flavobacterium</taxon>
    </lineage>
</organism>
<keyword evidence="3" id="KW-1185">Reference proteome</keyword>